<dbReference type="EMBL" id="UGPZ01000002">
    <property type="protein sequence ID" value="STY91514.1"/>
    <property type="molecule type" value="Genomic_DNA"/>
</dbReference>
<reference evidence="1 2" key="1">
    <citation type="submission" date="2018-06" db="EMBL/GenBank/DDBJ databases">
        <authorList>
            <consortium name="Pathogen Informatics"/>
            <person name="Doyle S."/>
        </authorList>
    </citation>
    <scope>NUCLEOTIDE SEQUENCE [LARGE SCALE GENOMIC DNA]</scope>
    <source>
        <strain evidence="1 2">NCTC9426</strain>
    </source>
</reference>
<organism evidence="1 2">
    <name type="scientific">Moraxella bovis</name>
    <dbReference type="NCBI Taxonomy" id="476"/>
    <lineage>
        <taxon>Bacteria</taxon>
        <taxon>Pseudomonadati</taxon>
        <taxon>Pseudomonadota</taxon>
        <taxon>Gammaproteobacteria</taxon>
        <taxon>Moraxellales</taxon>
        <taxon>Moraxellaceae</taxon>
        <taxon>Moraxella</taxon>
    </lineage>
</organism>
<evidence type="ECO:0000313" key="1">
    <source>
        <dbReference type="EMBL" id="STY91514.1"/>
    </source>
</evidence>
<dbReference type="AlphaFoldDB" id="A0A378PSQ1"/>
<accession>A0A378PSQ1</accession>
<protein>
    <submittedName>
        <fullName evidence="1">Uncharacterized protein</fullName>
    </submittedName>
</protein>
<gene>
    <name evidence="1" type="ORF">NCTC9426_01572</name>
</gene>
<sequence>MKVETYKETYHNPVVQIPVPAEFDAKRKISPKKA</sequence>
<dbReference type="Proteomes" id="UP000254133">
    <property type="component" value="Unassembled WGS sequence"/>
</dbReference>
<proteinExistence type="predicted"/>
<name>A0A378PSQ1_MORBO</name>
<evidence type="ECO:0000313" key="2">
    <source>
        <dbReference type="Proteomes" id="UP000254133"/>
    </source>
</evidence>